<keyword evidence="2" id="KW-1185">Reference proteome</keyword>
<accession>A0A9D4QRV0</accession>
<name>A0A9D4QRV0_DREPO</name>
<dbReference type="AlphaFoldDB" id="A0A9D4QRV0"/>
<proteinExistence type="predicted"/>
<sequence length="54" mass="6138">MEIRSRDSQKRERTGKMLHLWGQSLFILGRLIDEVVLGVGYVPHSEKKGLNGCV</sequence>
<comment type="caution">
    <text evidence="1">The sequence shown here is derived from an EMBL/GenBank/DDBJ whole genome shotgun (WGS) entry which is preliminary data.</text>
</comment>
<evidence type="ECO:0000313" key="2">
    <source>
        <dbReference type="Proteomes" id="UP000828390"/>
    </source>
</evidence>
<gene>
    <name evidence="1" type="ORF">DPMN_114566</name>
</gene>
<protein>
    <submittedName>
        <fullName evidence="1">Uncharacterized protein</fullName>
    </submittedName>
</protein>
<dbReference type="Proteomes" id="UP000828390">
    <property type="component" value="Unassembled WGS sequence"/>
</dbReference>
<dbReference type="EMBL" id="JAIWYP010000004">
    <property type="protein sequence ID" value="KAH3841109.1"/>
    <property type="molecule type" value="Genomic_DNA"/>
</dbReference>
<reference evidence="1" key="1">
    <citation type="journal article" date="2019" name="bioRxiv">
        <title>The Genome of the Zebra Mussel, Dreissena polymorpha: A Resource for Invasive Species Research.</title>
        <authorList>
            <person name="McCartney M.A."/>
            <person name="Auch B."/>
            <person name="Kono T."/>
            <person name="Mallez S."/>
            <person name="Zhang Y."/>
            <person name="Obille A."/>
            <person name="Becker A."/>
            <person name="Abrahante J.E."/>
            <person name="Garbe J."/>
            <person name="Badalamenti J.P."/>
            <person name="Herman A."/>
            <person name="Mangelson H."/>
            <person name="Liachko I."/>
            <person name="Sullivan S."/>
            <person name="Sone E.D."/>
            <person name="Koren S."/>
            <person name="Silverstein K.A.T."/>
            <person name="Beckman K.B."/>
            <person name="Gohl D.M."/>
        </authorList>
    </citation>
    <scope>NUCLEOTIDE SEQUENCE</scope>
    <source>
        <strain evidence="1">Duluth1</strain>
        <tissue evidence="1">Whole animal</tissue>
    </source>
</reference>
<evidence type="ECO:0000313" key="1">
    <source>
        <dbReference type="EMBL" id="KAH3841109.1"/>
    </source>
</evidence>
<organism evidence="1 2">
    <name type="scientific">Dreissena polymorpha</name>
    <name type="common">Zebra mussel</name>
    <name type="synonym">Mytilus polymorpha</name>
    <dbReference type="NCBI Taxonomy" id="45954"/>
    <lineage>
        <taxon>Eukaryota</taxon>
        <taxon>Metazoa</taxon>
        <taxon>Spiralia</taxon>
        <taxon>Lophotrochozoa</taxon>
        <taxon>Mollusca</taxon>
        <taxon>Bivalvia</taxon>
        <taxon>Autobranchia</taxon>
        <taxon>Heteroconchia</taxon>
        <taxon>Euheterodonta</taxon>
        <taxon>Imparidentia</taxon>
        <taxon>Neoheterodontei</taxon>
        <taxon>Myida</taxon>
        <taxon>Dreissenoidea</taxon>
        <taxon>Dreissenidae</taxon>
        <taxon>Dreissena</taxon>
    </lineage>
</organism>
<reference evidence="1" key="2">
    <citation type="submission" date="2020-11" db="EMBL/GenBank/DDBJ databases">
        <authorList>
            <person name="McCartney M.A."/>
            <person name="Auch B."/>
            <person name="Kono T."/>
            <person name="Mallez S."/>
            <person name="Becker A."/>
            <person name="Gohl D.M."/>
            <person name="Silverstein K.A.T."/>
            <person name="Koren S."/>
            <person name="Bechman K.B."/>
            <person name="Herman A."/>
            <person name="Abrahante J.E."/>
            <person name="Garbe J."/>
        </authorList>
    </citation>
    <scope>NUCLEOTIDE SEQUENCE</scope>
    <source>
        <strain evidence="1">Duluth1</strain>
        <tissue evidence="1">Whole animal</tissue>
    </source>
</reference>